<protein>
    <submittedName>
        <fullName evidence="1">Uncharacterized protein</fullName>
    </submittedName>
</protein>
<gene>
    <name evidence="1" type="ORF">SMD27_14200</name>
</gene>
<proteinExistence type="predicted"/>
<name>A0ABU5EEN0_9PROT</name>
<dbReference type="RefSeq" id="WP_320509061.1">
    <property type="nucleotide sequence ID" value="NZ_JAXCLW010000003.1"/>
</dbReference>
<organism evidence="1 2">
    <name type="scientific">Dongia soli</name>
    <dbReference type="NCBI Taxonomy" id="600628"/>
    <lineage>
        <taxon>Bacteria</taxon>
        <taxon>Pseudomonadati</taxon>
        <taxon>Pseudomonadota</taxon>
        <taxon>Alphaproteobacteria</taxon>
        <taxon>Rhodospirillales</taxon>
        <taxon>Dongiaceae</taxon>
        <taxon>Dongia</taxon>
    </lineage>
</organism>
<reference evidence="1 2" key="1">
    <citation type="journal article" date="2016" name="Antonie Van Leeuwenhoek">
        <title>Dongia soli sp. nov., isolated from soil from Dokdo, Korea.</title>
        <authorList>
            <person name="Kim D.U."/>
            <person name="Lee H."/>
            <person name="Kim H."/>
            <person name="Kim S.G."/>
            <person name="Ka J.O."/>
        </authorList>
    </citation>
    <scope>NUCLEOTIDE SEQUENCE [LARGE SCALE GENOMIC DNA]</scope>
    <source>
        <strain evidence="1 2">D78</strain>
    </source>
</reference>
<dbReference type="InterPro" id="IPR036397">
    <property type="entry name" value="RNaseH_sf"/>
</dbReference>
<dbReference type="Proteomes" id="UP001279642">
    <property type="component" value="Unassembled WGS sequence"/>
</dbReference>
<dbReference type="Gene3D" id="3.30.420.10">
    <property type="entry name" value="Ribonuclease H-like superfamily/Ribonuclease H"/>
    <property type="match status" value="1"/>
</dbReference>
<evidence type="ECO:0000313" key="1">
    <source>
        <dbReference type="EMBL" id="MDY0884000.1"/>
    </source>
</evidence>
<evidence type="ECO:0000313" key="2">
    <source>
        <dbReference type="Proteomes" id="UP001279642"/>
    </source>
</evidence>
<accession>A0ABU5EEN0</accession>
<keyword evidence="2" id="KW-1185">Reference proteome</keyword>
<sequence length="607" mass="68420">MLDDQAVERLMADLELPDRGRELVRHARSKSPVRQVRSTLSNSVISQYSQKMGGRHLELESRTVESAAATIYETDAACLEYWPQPFQAELILCDTDGRRIGRTRHIPDFMIITKTRILVVEWREESRLIKYSLKGKQYSKDENGRWHYRAAEEYFGGTGLTYELHSANELSRNYVLNARFLEEYRSDRAPKLDLAVSRTLSELLIAHGAIPFVELIQKHGFTADQIFLGLTSGIGAVDLNADRLDATADLIIFRDASLCRVHHIIHARGEESLPLPSVAKLTQGTSLNIGSQAYTVISTCENGITLQDSRGELSFLSMEHVDALHQSQDITSIVNPKGEQSQIRYVSQLSQEQLERALARYHALGGSGRSARRWRKRVAGLSTLAEKLIALSDRIDERGNRTCRISSLSLEAADRCVQRLYNTKEGRTAFAVWEVYENECLQQNIDAMSYATFCNRLKDTGSIEIREGKRKAYQVNPIPLVFDYRFPVDGVRPHEVCYIDHTIWSIATISPGGLDLGKPTLTLATDGHVTKMRAFYLSYDPPSAAVVLMVLRDYCRRNGRLPTPLAKRLYWLEGTMSHMGTVFTLQSLTAEKPLSAPVRTGKHQSIS</sequence>
<comment type="caution">
    <text evidence="1">The sequence shown here is derived from an EMBL/GenBank/DDBJ whole genome shotgun (WGS) entry which is preliminary data.</text>
</comment>
<dbReference type="EMBL" id="JAXCLW010000003">
    <property type="protein sequence ID" value="MDY0884000.1"/>
    <property type="molecule type" value="Genomic_DNA"/>
</dbReference>